<keyword evidence="9" id="KW-1185">Reference proteome</keyword>
<keyword evidence="6 7" id="KW-0627">Porphyrin biosynthesis</keyword>
<keyword evidence="5 7" id="KW-0350">Heme biosynthesis</keyword>
<dbReference type="InterPro" id="IPR018375">
    <property type="entry name" value="Coprogen_oxidase_CS"/>
</dbReference>
<dbReference type="SUPFAM" id="SSF102886">
    <property type="entry name" value="Coproporphyrinogen III oxidase"/>
    <property type="match status" value="1"/>
</dbReference>
<dbReference type="Proteomes" id="UP000664161">
    <property type="component" value="Unassembled WGS sequence"/>
</dbReference>
<comment type="caution">
    <text evidence="7">Lacks conserved residue(s) required for the propagation of feature annotation.</text>
</comment>
<comment type="function">
    <text evidence="7">Involved in the heme biosynthesis. Catalyzes the aerobic oxidative decarboxylation of propionate groups of rings A and B of coproporphyrinogen-III to yield the vinyl groups in protoporphyrinogen-IX.</text>
</comment>
<evidence type="ECO:0000256" key="2">
    <source>
        <dbReference type="ARBA" id="ARBA00010644"/>
    </source>
</evidence>
<evidence type="ECO:0000256" key="7">
    <source>
        <dbReference type="HAMAP-Rule" id="MF_00333"/>
    </source>
</evidence>
<reference evidence="8 9" key="1">
    <citation type="submission" date="2021-03" db="EMBL/GenBank/DDBJ databases">
        <authorList>
            <person name="Shang D.-D."/>
            <person name="Du Z.-J."/>
            <person name="Chen G.-J."/>
        </authorList>
    </citation>
    <scope>NUCLEOTIDE SEQUENCE [LARGE SCALE GENOMIC DNA]</scope>
    <source>
        <strain evidence="8 9">F2608</strain>
    </source>
</reference>
<dbReference type="GO" id="GO:0046872">
    <property type="term" value="F:metal ion binding"/>
    <property type="evidence" value="ECO:0007669"/>
    <property type="project" value="UniProtKB-KW"/>
</dbReference>
<keyword evidence="4 7" id="KW-0560">Oxidoreductase</keyword>
<dbReference type="PRINTS" id="PR00073">
    <property type="entry name" value="COPRGNOXDASE"/>
</dbReference>
<feature type="region of interest" description="Important for dimerization" evidence="7">
    <location>
        <begin position="282"/>
        <end position="317"/>
    </location>
</feature>
<evidence type="ECO:0000256" key="3">
    <source>
        <dbReference type="ARBA" id="ARBA00011738"/>
    </source>
</evidence>
<dbReference type="PANTHER" id="PTHR10755">
    <property type="entry name" value="COPROPORPHYRINOGEN III OXIDASE, MITOCHONDRIAL"/>
    <property type="match status" value="1"/>
</dbReference>
<proteinExistence type="inferred from homology"/>
<evidence type="ECO:0000256" key="4">
    <source>
        <dbReference type="ARBA" id="ARBA00023002"/>
    </source>
</evidence>
<feature type="site" description="Important for dimerization" evidence="7">
    <location>
        <position position="213"/>
    </location>
</feature>
<comment type="similarity">
    <text evidence="2 7">Belongs to the aerobic coproporphyrinogen-III oxidase family.</text>
</comment>
<evidence type="ECO:0000313" key="8">
    <source>
        <dbReference type="EMBL" id="MBO1517187.1"/>
    </source>
</evidence>
<dbReference type="InterPro" id="IPR001260">
    <property type="entry name" value="Coprogen_oxidase_aer"/>
</dbReference>
<evidence type="ECO:0000256" key="1">
    <source>
        <dbReference type="ARBA" id="ARBA00005168"/>
    </source>
</evidence>
<sequence length="344" mass="38770">MSIPDTANTNRDQNVIDKNVAQAQADAANSAIPNDNDIARVRAFLVDLQARICQALEAQERDGGGDATFVPDDWQRPEGGGGRSCVLADGEVIEKAGVMFSHIHVHNLPASATARHPNIAGRKAQAMGVSLVVHPKNPNVPTSHANVRLFVAEAEGEAPIWWFGGGFDLTPFYPVLADCVHWHQVCHDLCAPFGDSVYSDFKQWCDEYFHLRHRDEQRGIGGLFYDDVNTESRGWDFETCFDFMKAVGNGYLDGILPIFEQRKAAPYTDEQRQFQLYRRGRYVEYNLVYDRGTLFGLQSNGRIESILVSMPPLASWHYRFEPEPGSPEFELTDFYLKPRDWLTL</sequence>
<dbReference type="HAMAP" id="MF_00333">
    <property type="entry name" value="Coprogen_oxidas"/>
    <property type="match status" value="1"/>
</dbReference>
<protein>
    <recommendedName>
        <fullName evidence="7">Oxygen-dependent coproporphyrinogen-III oxidase</fullName>
        <shortName evidence="7">CPO</shortName>
        <shortName evidence="7">Coprogen oxidase</shortName>
        <shortName evidence="7">Coproporphyrinogenase</shortName>
        <ecNumber evidence="7">1.3.3.3</ecNumber>
    </recommendedName>
</protein>
<dbReference type="PROSITE" id="PS01021">
    <property type="entry name" value="COPROGEN_OXIDASE"/>
    <property type="match status" value="1"/>
</dbReference>
<dbReference type="EMBL" id="JAGBKN010000013">
    <property type="protein sequence ID" value="MBO1517187.1"/>
    <property type="molecule type" value="Genomic_DNA"/>
</dbReference>
<accession>A0AAW4IY70</accession>
<feature type="binding site" evidence="7">
    <location>
        <position position="213"/>
    </location>
    <ligand>
        <name>a divalent metal cation</name>
        <dbReference type="ChEBI" id="CHEBI:60240"/>
    </ligand>
</feature>
<keyword evidence="7" id="KW-0963">Cytoplasm</keyword>
<comment type="subunit">
    <text evidence="3 7">Homodimer.</text>
</comment>
<name>A0AAW4IY70_9GAMM</name>
<feature type="binding site" evidence="7">
    <location>
        <position position="183"/>
    </location>
    <ligand>
        <name>a divalent metal cation</name>
        <dbReference type="ChEBI" id="CHEBI:60240"/>
    </ligand>
</feature>
<dbReference type="PIRSF" id="PIRSF000166">
    <property type="entry name" value="Coproporphyri_ox"/>
    <property type="match status" value="1"/>
</dbReference>
<gene>
    <name evidence="7 8" type="primary">hemF</name>
    <name evidence="8" type="ORF">J3491_07545</name>
</gene>
<dbReference type="EC" id="1.3.3.3" evidence="7"/>
<dbReference type="GO" id="GO:0005737">
    <property type="term" value="C:cytoplasm"/>
    <property type="evidence" value="ECO:0007669"/>
    <property type="project" value="UniProtKB-SubCell"/>
</dbReference>
<feature type="binding site" evidence="7">
    <location>
        <position position="134"/>
    </location>
    <ligand>
        <name>a divalent metal cation</name>
        <dbReference type="ChEBI" id="CHEBI:60240"/>
    </ligand>
</feature>
<evidence type="ECO:0000256" key="6">
    <source>
        <dbReference type="ARBA" id="ARBA00023244"/>
    </source>
</evidence>
<evidence type="ECO:0000313" key="9">
    <source>
        <dbReference type="Proteomes" id="UP000664161"/>
    </source>
</evidence>
<dbReference type="NCBIfam" id="NF003727">
    <property type="entry name" value="PRK05330.1"/>
    <property type="match status" value="1"/>
</dbReference>
<feature type="binding site" evidence="7">
    <location>
        <begin position="146"/>
        <end position="148"/>
    </location>
    <ligand>
        <name>substrate</name>
    </ligand>
</feature>
<dbReference type="RefSeq" id="WP_207969710.1">
    <property type="nucleotide sequence ID" value="NZ_JAGBKN010000013.1"/>
</dbReference>
<dbReference type="GO" id="GO:0006782">
    <property type="term" value="P:protoporphyrinogen IX biosynthetic process"/>
    <property type="evidence" value="ECO:0007669"/>
    <property type="project" value="UniProtKB-UniRule"/>
</dbReference>
<feature type="binding site" evidence="7">
    <location>
        <position position="130"/>
    </location>
    <ligand>
        <name>substrate</name>
    </ligand>
</feature>
<feature type="binding site" evidence="7">
    <location>
        <position position="144"/>
    </location>
    <ligand>
        <name>a divalent metal cation</name>
        <dbReference type="ChEBI" id="CHEBI:60240"/>
    </ligand>
</feature>
<keyword evidence="7" id="KW-0479">Metal-binding</keyword>
<dbReference type="AlphaFoldDB" id="A0AAW4IY70"/>
<dbReference type="GO" id="GO:0004109">
    <property type="term" value="F:coproporphyrinogen oxidase activity"/>
    <property type="evidence" value="ECO:0007669"/>
    <property type="project" value="UniProtKB-UniRule"/>
</dbReference>
<organism evidence="8 9">
    <name type="scientific">Psychrobacter halodurans</name>
    <dbReference type="NCBI Taxonomy" id="2818439"/>
    <lineage>
        <taxon>Bacteria</taxon>
        <taxon>Pseudomonadati</taxon>
        <taxon>Pseudomonadota</taxon>
        <taxon>Gammaproteobacteria</taxon>
        <taxon>Moraxellales</taxon>
        <taxon>Moraxellaceae</taxon>
        <taxon>Psychrobacter</taxon>
    </lineage>
</organism>
<dbReference type="InterPro" id="IPR036406">
    <property type="entry name" value="Coprogen_oxidase_aer_sf"/>
</dbReference>
<evidence type="ECO:0000256" key="5">
    <source>
        <dbReference type="ARBA" id="ARBA00023133"/>
    </source>
</evidence>
<feature type="active site" description="Proton donor" evidence="7">
    <location>
        <position position="144"/>
    </location>
</feature>
<comment type="caution">
    <text evidence="8">The sequence shown here is derived from an EMBL/GenBank/DDBJ whole genome shotgun (WGS) entry which is preliminary data.</text>
</comment>
<comment type="subcellular location">
    <subcellularLocation>
        <location evidence="7">Cytoplasm</location>
    </subcellularLocation>
</comment>
<comment type="pathway">
    <text evidence="1 7">Porphyrin-containing compound metabolism; protoporphyrin-IX biosynthesis; protoporphyrinogen-IX from coproporphyrinogen-III (O2 route): step 1/1.</text>
</comment>
<comment type="cofactor">
    <cofactor evidence="7">
        <name>a divalent metal cation</name>
        <dbReference type="ChEBI" id="CHEBI:60240"/>
    </cofactor>
</comment>
<dbReference type="Gene3D" id="3.40.1500.10">
    <property type="entry name" value="Coproporphyrinogen III oxidase, aerobic"/>
    <property type="match status" value="1"/>
</dbReference>
<dbReference type="GO" id="GO:0042803">
    <property type="term" value="F:protein homodimerization activity"/>
    <property type="evidence" value="ECO:0007669"/>
    <property type="project" value="UniProtKB-UniRule"/>
</dbReference>
<dbReference type="Pfam" id="PF01218">
    <property type="entry name" value="Coprogen_oxidas"/>
    <property type="match status" value="1"/>
</dbReference>
<comment type="catalytic activity">
    <reaction evidence="7">
        <text>coproporphyrinogen III + O2 + 2 H(+) = protoporphyrinogen IX + 2 CO2 + 2 H2O</text>
        <dbReference type="Rhea" id="RHEA:18257"/>
        <dbReference type="ChEBI" id="CHEBI:15377"/>
        <dbReference type="ChEBI" id="CHEBI:15378"/>
        <dbReference type="ChEBI" id="CHEBI:15379"/>
        <dbReference type="ChEBI" id="CHEBI:16526"/>
        <dbReference type="ChEBI" id="CHEBI:57307"/>
        <dbReference type="ChEBI" id="CHEBI:57309"/>
        <dbReference type="EC" id="1.3.3.3"/>
    </reaction>
</comment>
<dbReference type="PANTHER" id="PTHR10755:SF0">
    <property type="entry name" value="OXYGEN-DEPENDENT COPROPORPHYRINOGEN-III OXIDASE, MITOCHONDRIAL"/>
    <property type="match status" value="1"/>
</dbReference>